<gene>
    <name evidence="2" type="ORF">HNY73_018054</name>
</gene>
<reference evidence="2" key="2">
    <citation type="submission" date="2020-06" db="EMBL/GenBank/DDBJ databases">
        <authorList>
            <person name="Sheffer M."/>
        </authorList>
    </citation>
    <scope>NUCLEOTIDE SEQUENCE</scope>
</reference>
<sequence>MAALDVEKKSFTFTWRIKNYSFCWKRIGECIVSPTFQVLREDTSSWKLKLYPIPKSNFIGCVLLRWGKNSSCYSVGYELSFLSSDHSTLNSFEVSEDAFEGCFRSAPLLVNRDAVLGKERAAFFPRDSFTIQCKIWPLGDSILDKEQCFAESEIEIQRYSSTWTIERFSNLKSGEKLSQTFNSASIKKSPFAFNLCRREVIILLEMNPVDAVPVKSCKCQVFLLDFARKRVKCGTYAFQLHSKEIEKPFVFMLNLTRRDLLENKHRYLPNDVLTLQYEIEFSTGREIVKILEPDSPSASTDMTQILEHDSPSASTDMTQILELDSPRLTA</sequence>
<keyword evidence="3" id="KW-1185">Reference proteome</keyword>
<dbReference type="InterPro" id="IPR008974">
    <property type="entry name" value="TRAF-like"/>
</dbReference>
<dbReference type="SUPFAM" id="SSF49599">
    <property type="entry name" value="TRAF domain-like"/>
    <property type="match status" value="2"/>
</dbReference>
<comment type="caution">
    <text evidence="2">The sequence shown here is derived from an EMBL/GenBank/DDBJ whole genome shotgun (WGS) entry which is preliminary data.</text>
</comment>
<proteinExistence type="predicted"/>
<reference evidence="2" key="1">
    <citation type="journal article" date="2020" name="bioRxiv">
        <title>Chromosome-level reference genome of the European wasp spider Argiope bruennichi: a resource for studies on range expansion and evolutionary adaptation.</title>
        <authorList>
            <person name="Sheffer M.M."/>
            <person name="Hoppe A."/>
            <person name="Krehenwinkel H."/>
            <person name="Uhl G."/>
            <person name="Kuss A.W."/>
            <person name="Jensen L."/>
            <person name="Jensen C."/>
            <person name="Gillespie R.G."/>
            <person name="Hoff K.J."/>
            <person name="Prost S."/>
        </authorList>
    </citation>
    <scope>NUCLEOTIDE SEQUENCE</scope>
</reference>
<dbReference type="InterPro" id="IPR002083">
    <property type="entry name" value="MATH/TRAF_dom"/>
</dbReference>
<dbReference type="AlphaFoldDB" id="A0A8T0EBP5"/>
<evidence type="ECO:0000313" key="3">
    <source>
        <dbReference type="Proteomes" id="UP000807504"/>
    </source>
</evidence>
<dbReference type="Gene3D" id="2.60.210.10">
    <property type="entry name" value="Apoptosis, Tumor Necrosis Factor Receptor Associated Protein 2, Chain A"/>
    <property type="match status" value="1"/>
</dbReference>
<protein>
    <recommendedName>
        <fullName evidence="1">MATH domain-containing protein</fullName>
    </recommendedName>
</protein>
<accession>A0A8T0EBP5</accession>
<dbReference type="PROSITE" id="PS50144">
    <property type="entry name" value="MATH"/>
    <property type="match status" value="1"/>
</dbReference>
<dbReference type="EMBL" id="JABXBU010002228">
    <property type="protein sequence ID" value="KAF8770542.1"/>
    <property type="molecule type" value="Genomic_DNA"/>
</dbReference>
<feature type="domain" description="MATH" evidence="1">
    <location>
        <begin position="10"/>
        <end position="135"/>
    </location>
</feature>
<dbReference type="Proteomes" id="UP000807504">
    <property type="component" value="Unassembled WGS sequence"/>
</dbReference>
<evidence type="ECO:0000259" key="1">
    <source>
        <dbReference type="PROSITE" id="PS50144"/>
    </source>
</evidence>
<name>A0A8T0EBP5_ARGBR</name>
<organism evidence="2 3">
    <name type="scientific">Argiope bruennichi</name>
    <name type="common">Wasp spider</name>
    <name type="synonym">Aranea bruennichi</name>
    <dbReference type="NCBI Taxonomy" id="94029"/>
    <lineage>
        <taxon>Eukaryota</taxon>
        <taxon>Metazoa</taxon>
        <taxon>Ecdysozoa</taxon>
        <taxon>Arthropoda</taxon>
        <taxon>Chelicerata</taxon>
        <taxon>Arachnida</taxon>
        <taxon>Araneae</taxon>
        <taxon>Araneomorphae</taxon>
        <taxon>Entelegynae</taxon>
        <taxon>Araneoidea</taxon>
        <taxon>Araneidae</taxon>
        <taxon>Argiope</taxon>
    </lineage>
</organism>
<evidence type="ECO:0000313" key="2">
    <source>
        <dbReference type="EMBL" id="KAF8770542.1"/>
    </source>
</evidence>